<gene>
    <name evidence="4" type="ORF">BJ508DRAFT_318050</name>
</gene>
<feature type="region of interest" description="Disordered" evidence="2">
    <location>
        <begin position="1522"/>
        <end position="1581"/>
    </location>
</feature>
<name>A0A3N4I960_ASCIM</name>
<dbReference type="GO" id="GO:0034087">
    <property type="term" value="P:establishment of mitotic sister chromatid cohesion"/>
    <property type="evidence" value="ECO:0007669"/>
    <property type="project" value="TreeGrafter"/>
</dbReference>
<dbReference type="SUPFAM" id="SSF48371">
    <property type="entry name" value="ARM repeat"/>
    <property type="match status" value="1"/>
</dbReference>
<proteinExistence type="inferred from homology"/>
<dbReference type="GO" id="GO:0071169">
    <property type="term" value="P:establishment of protein localization to chromatin"/>
    <property type="evidence" value="ECO:0007669"/>
    <property type="project" value="TreeGrafter"/>
</dbReference>
<dbReference type="InterPro" id="IPR033031">
    <property type="entry name" value="Scc2/Nipped-B"/>
</dbReference>
<dbReference type="InterPro" id="IPR011989">
    <property type="entry name" value="ARM-like"/>
</dbReference>
<dbReference type="InterPro" id="IPR016024">
    <property type="entry name" value="ARM-type_fold"/>
</dbReference>
<dbReference type="GO" id="GO:0061775">
    <property type="term" value="F:cohesin loader activity"/>
    <property type="evidence" value="ECO:0007669"/>
    <property type="project" value="InterPro"/>
</dbReference>
<dbReference type="Gene3D" id="1.25.10.10">
    <property type="entry name" value="Leucine-rich Repeat Variant"/>
    <property type="match status" value="2"/>
</dbReference>
<comment type="subcellular location">
    <subcellularLocation>
        <location evidence="1">Nucleus</location>
    </subcellularLocation>
</comment>
<evidence type="ECO:0000256" key="2">
    <source>
        <dbReference type="SAM" id="MobiDB-lite"/>
    </source>
</evidence>
<dbReference type="CDD" id="cd23958">
    <property type="entry name" value="SCC2"/>
    <property type="match status" value="1"/>
</dbReference>
<feature type="domain" description="Sister chromatid cohesion C-terminal" evidence="3">
    <location>
        <begin position="1195"/>
        <end position="1382"/>
    </location>
</feature>
<keyword evidence="1" id="KW-0539">Nucleus</keyword>
<organism evidence="4 5">
    <name type="scientific">Ascobolus immersus RN42</name>
    <dbReference type="NCBI Taxonomy" id="1160509"/>
    <lineage>
        <taxon>Eukaryota</taxon>
        <taxon>Fungi</taxon>
        <taxon>Dikarya</taxon>
        <taxon>Ascomycota</taxon>
        <taxon>Pezizomycotina</taxon>
        <taxon>Pezizomycetes</taxon>
        <taxon>Pezizales</taxon>
        <taxon>Ascobolaceae</taxon>
        <taxon>Ascobolus</taxon>
    </lineage>
</organism>
<sequence length="1581" mass="176534">MLNAQRASAVVIKLPAFDATKYAKHEDVDRRVQMAKPLGSTSTSKSRKRKRSYAVVGDDGMLASGVDYRAKAESLLHSLSNTISNVFEAEDNLEPDTSGRVGEKSAKFWAPHSLDDSSPCLATSLQVKLENSVRMVVKADKFDLIPVDEVLRLEKLCDNSVRFADGLHIRIPDNASSAELWISQNGEYLDNGLKTCRTLLRIMSAGRSEKQICSEDILQNVLRFVRQLTEEVFLPLIELRNNGKTAEMFKALQLHKKPLNGILHELTTLYELISLLLTKEHLTDDAITTLEYCMLPVIFIENATHEKDSILGIAKVERFRVCAMDVLEKIFAQYTSQQSFLFDSVLSHLEKLPVNRQSARQYKLLEGGKNIQLVSALMMRLVQASAGYHAPKKKRALKESKGEDGDSSDDEPEQVKKEPTALDPENNPGMVIERLTAVTNPLMDTAIRNANHVVNYMIGRALGTTKTGDAPYRVLLDIFTEDFLSVLGLPEWPGAELILQQVLKICFQLLDDKSSPSAVKAMALDLLGAMGSGICELMMKLKEQTRHLDTSDSLNEVLQSIAEKTSSGASADEQDLLFWQGPLRGVVEYLLDAGQSDPSLQVSCDYYLTLWGHKLISSYRAVEDNEDREGMIDFAITASHVRNLIVDHITPEDDFALESPPGPQARLSSTVIVLNLQFCRAFDHILNRLLRSVDSDQPTIRTKGLKSVMQIVAIDKSLLDKKHLLPFILNRATDPSTLVRDAAVDLIGRIIVIRPDLESQVFNSVLERVADTAPTVRKRAMKILKDIYLREKSRDTRVSISEGLLHRVRDQDTSVSELARKTFEEIWVAPCYDTGENITEEETESSGPPSNAIKDSANMILHVVKKSDTSNHLLTELIQAFLGKDNKSALRNLRVFKAMVAAMFEMFLESQTDTEKTNQQNILQALTVFARANGKLFTADQLMMLQPYVDNITTNDDFIMYRWVVMIYRNVFPSVSSFQHTFLQDVQKALLKNLGRTPPKGVKEVVECLWSIDRVLNNTGRLVRVSTSCIQKIRVVQPTTSQDNSINSAVRLLTILGNLGMVCEFEDQVEEFRTLLSDYDGKKSVAMLIAETILPFTATEANSALRRAALDCLGNVCQTHGALFMDEKVLNSLDRVFKDGSKDLQELVLEGFRGFLRQQENISAKAMEEKEDEAQPAPGGRLAIVHNATQEDGVSTSLAQKYLNEIITVALSSQDHYALTAVEVIASILRQGLVHPKACAPALVALETSPNVAIATISFKEHERLHNKHEAIVERGYLEGVKLCFTYQKDVVNNSSGVITSTQPYSSVLGRLFEILNQGTKKIKLKFLQNLTATLDFDPALNDIKTLSDHLAYVRFVSENLAYFEYNAICDVYRVISSMESIASSTGVAIQHLIETEIFAISLETEGVEQKPVSSETLMLRATAAAILSIMWEARTHLRKLYNVNEQKLRDFRRGKLAAKDLNKAPTKTPFFNGSAAVETIDMILTNFNTDEMMIQRCRQFVDILKIDADFKLAEEEDDFEIEKAPVASGDEGSAAEEEEVAPPTPQGKRKRKTPADTPKKARRKPNPKPPRAKKPKGVIF</sequence>
<dbReference type="Proteomes" id="UP000275078">
    <property type="component" value="Unassembled WGS sequence"/>
</dbReference>
<dbReference type="GO" id="GO:0090694">
    <property type="term" value="C:Scc2-Scc4 cohesin loading complex"/>
    <property type="evidence" value="ECO:0007669"/>
    <property type="project" value="TreeGrafter"/>
</dbReference>
<feature type="region of interest" description="Disordered" evidence="2">
    <location>
        <begin position="392"/>
        <end position="429"/>
    </location>
</feature>
<keyword evidence="1" id="KW-0131">Cell cycle</keyword>
<dbReference type="GO" id="GO:0140588">
    <property type="term" value="P:chromatin looping"/>
    <property type="evidence" value="ECO:0007669"/>
    <property type="project" value="InterPro"/>
</dbReference>
<evidence type="ECO:0000259" key="3">
    <source>
        <dbReference type="Pfam" id="PF12830"/>
    </source>
</evidence>
<feature type="compositionally biased region" description="Basic residues" evidence="2">
    <location>
        <begin position="1561"/>
        <end position="1581"/>
    </location>
</feature>
<evidence type="ECO:0000313" key="4">
    <source>
        <dbReference type="EMBL" id="RPA82622.1"/>
    </source>
</evidence>
<dbReference type="OrthoDB" id="418242at2759"/>
<dbReference type="InterPro" id="IPR024986">
    <property type="entry name" value="Nipped-B_C"/>
</dbReference>
<keyword evidence="5" id="KW-1185">Reference proteome</keyword>
<accession>A0A3N4I960</accession>
<dbReference type="PANTHER" id="PTHR21704">
    <property type="entry name" value="NIPPED-B-LIKE PROTEIN DELANGIN SCC2-RELATED"/>
    <property type="match status" value="1"/>
</dbReference>
<dbReference type="STRING" id="1160509.A0A3N4I960"/>
<dbReference type="EMBL" id="ML119670">
    <property type="protein sequence ID" value="RPA82622.1"/>
    <property type="molecule type" value="Genomic_DNA"/>
</dbReference>
<dbReference type="GO" id="GO:1990414">
    <property type="term" value="P:replication-born double-strand break repair via sister chromatid exchange"/>
    <property type="evidence" value="ECO:0007669"/>
    <property type="project" value="TreeGrafter"/>
</dbReference>
<dbReference type="GO" id="GO:0010468">
    <property type="term" value="P:regulation of gene expression"/>
    <property type="evidence" value="ECO:0007669"/>
    <property type="project" value="InterPro"/>
</dbReference>
<protein>
    <recommendedName>
        <fullName evidence="1">Sister chromatid cohesion protein</fullName>
    </recommendedName>
</protein>
<dbReference type="Pfam" id="PF12830">
    <property type="entry name" value="Nipped-B_C"/>
    <property type="match status" value="1"/>
</dbReference>
<dbReference type="Pfam" id="PF20168">
    <property type="entry name" value="PDS5"/>
    <property type="match status" value="1"/>
</dbReference>
<comment type="similarity">
    <text evidence="1">Belongs to the SCC2/Nipped-B family.</text>
</comment>
<dbReference type="PANTHER" id="PTHR21704:SF18">
    <property type="entry name" value="NIPPED-B-LIKE PROTEIN"/>
    <property type="match status" value="1"/>
</dbReference>
<reference evidence="4 5" key="1">
    <citation type="journal article" date="2018" name="Nat. Ecol. Evol.">
        <title>Pezizomycetes genomes reveal the molecular basis of ectomycorrhizal truffle lifestyle.</title>
        <authorList>
            <person name="Murat C."/>
            <person name="Payen T."/>
            <person name="Noel B."/>
            <person name="Kuo A."/>
            <person name="Morin E."/>
            <person name="Chen J."/>
            <person name="Kohler A."/>
            <person name="Krizsan K."/>
            <person name="Balestrini R."/>
            <person name="Da Silva C."/>
            <person name="Montanini B."/>
            <person name="Hainaut M."/>
            <person name="Levati E."/>
            <person name="Barry K.W."/>
            <person name="Belfiori B."/>
            <person name="Cichocki N."/>
            <person name="Clum A."/>
            <person name="Dockter R.B."/>
            <person name="Fauchery L."/>
            <person name="Guy J."/>
            <person name="Iotti M."/>
            <person name="Le Tacon F."/>
            <person name="Lindquist E.A."/>
            <person name="Lipzen A."/>
            <person name="Malagnac F."/>
            <person name="Mello A."/>
            <person name="Molinier V."/>
            <person name="Miyauchi S."/>
            <person name="Poulain J."/>
            <person name="Riccioni C."/>
            <person name="Rubini A."/>
            <person name="Sitrit Y."/>
            <person name="Splivallo R."/>
            <person name="Traeger S."/>
            <person name="Wang M."/>
            <person name="Zifcakova L."/>
            <person name="Wipf D."/>
            <person name="Zambonelli A."/>
            <person name="Paolocci F."/>
            <person name="Nowrousian M."/>
            <person name="Ottonello S."/>
            <person name="Baldrian P."/>
            <person name="Spatafora J.W."/>
            <person name="Henrissat B."/>
            <person name="Nagy L.G."/>
            <person name="Aury J.M."/>
            <person name="Wincker P."/>
            <person name="Grigoriev I.V."/>
            <person name="Bonfante P."/>
            <person name="Martin F.M."/>
        </authorList>
    </citation>
    <scope>NUCLEOTIDE SEQUENCE [LARGE SCALE GENOMIC DNA]</scope>
    <source>
        <strain evidence="4 5">RN42</strain>
    </source>
</reference>
<evidence type="ECO:0000313" key="5">
    <source>
        <dbReference type="Proteomes" id="UP000275078"/>
    </source>
</evidence>
<keyword evidence="1" id="KW-0677">Repeat</keyword>
<dbReference type="GO" id="GO:0003682">
    <property type="term" value="F:chromatin binding"/>
    <property type="evidence" value="ECO:0007669"/>
    <property type="project" value="TreeGrafter"/>
</dbReference>
<evidence type="ECO:0000256" key="1">
    <source>
        <dbReference type="RuleBase" id="RU364107"/>
    </source>
</evidence>